<sequence length="79" mass="8252">MHGKYLLPVSDNGKNSPAVNSGTINVNGAACVKQDTNPLPFRDGEPAGPASFPFLGPGMAIGLHIVRNWPEIVAAIVFP</sequence>
<evidence type="ECO:0000313" key="2">
    <source>
        <dbReference type="EMBL" id="RPE08597.1"/>
    </source>
</evidence>
<protein>
    <submittedName>
        <fullName evidence="2">Uncharacterized protein</fullName>
    </submittedName>
</protein>
<feature type="region of interest" description="Disordered" evidence="1">
    <location>
        <begin position="1"/>
        <end position="21"/>
    </location>
</feature>
<dbReference type="EMBL" id="RPDH01000002">
    <property type="protein sequence ID" value="RPE08597.1"/>
    <property type="molecule type" value="Genomic_DNA"/>
</dbReference>
<comment type="caution">
    <text evidence="2">The sequence shown here is derived from an EMBL/GenBank/DDBJ whole genome shotgun (WGS) entry which is preliminary data.</text>
</comment>
<feature type="compositionally biased region" description="Polar residues" evidence="1">
    <location>
        <begin position="12"/>
        <end position="21"/>
    </location>
</feature>
<keyword evidence="3" id="KW-1185">Reference proteome</keyword>
<accession>A0A3N4PX00</accession>
<dbReference type="Proteomes" id="UP000278351">
    <property type="component" value="Unassembled WGS sequence"/>
</dbReference>
<dbReference type="RefSeq" id="WP_123847597.1">
    <property type="nucleotide sequence ID" value="NZ_RPDH01000002.1"/>
</dbReference>
<evidence type="ECO:0000313" key="3">
    <source>
        <dbReference type="Proteomes" id="UP000278351"/>
    </source>
</evidence>
<reference evidence="2 3" key="1">
    <citation type="submission" date="2018-11" db="EMBL/GenBank/DDBJ databases">
        <title>Chitinophaga lutea sp.nov., isolate from arsenic contaminated soil.</title>
        <authorList>
            <person name="Zong Y."/>
        </authorList>
    </citation>
    <scope>NUCLEOTIDE SEQUENCE [LARGE SCALE GENOMIC DNA]</scope>
    <source>
        <strain evidence="2 3">ZY74</strain>
    </source>
</reference>
<dbReference type="AlphaFoldDB" id="A0A3N4PX00"/>
<proteinExistence type="predicted"/>
<gene>
    <name evidence="2" type="ORF">EGT74_16275</name>
</gene>
<evidence type="ECO:0000256" key="1">
    <source>
        <dbReference type="SAM" id="MobiDB-lite"/>
    </source>
</evidence>
<organism evidence="2 3">
    <name type="scientific">Chitinophaga lutea</name>
    <dbReference type="NCBI Taxonomy" id="2488634"/>
    <lineage>
        <taxon>Bacteria</taxon>
        <taxon>Pseudomonadati</taxon>
        <taxon>Bacteroidota</taxon>
        <taxon>Chitinophagia</taxon>
        <taxon>Chitinophagales</taxon>
        <taxon>Chitinophagaceae</taxon>
        <taxon>Chitinophaga</taxon>
    </lineage>
</organism>
<name>A0A3N4PX00_9BACT</name>